<evidence type="ECO:0000259" key="1">
    <source>
        <dbReference type="PROSITE" id="PS50404"/>
    </source>
</evidence>
<sequence length="57" mass="6546">MPGQYTITYFPVRGRVEAIRMLLADQGQQWTEDVVTVEIWRNGDLKKSSAYVDALQT</sequence>
<reference evidence="2" key="2">
    <citation type="submission" date="2025-08" db="UniProtKB">
        <authorList>
            <consortium name="Ensembl"/>
        </authorList>
    </citation>
    <scope>IDENTIFICATION</scope>
</reference>
<evidence type="ECO:0000313" key="2">
    <source>
        <dbReference type="Ensembl" id="ENSAMEP00000040040.1"/>
    </source>
</evidence>
<dbReference type="PROSITE" id="PS50404">
    <property type="entry name" value="GST_NTER"/>
    <property type="match status" value="1"/>
</dbReference>
<dbReference type="InParanoid" id="A0A7N5KH53"/>
<dbReference type="AlphaFoldDB" id="A0A7N5KH53"/>
<feature type="domain" description="GST N-terminal" evidence="1">
    <location>
        <begin position="3"/>
        <end position="57"/>
    </location>
</feature>
<dbReference type="InterPro" id="IPR004045">
    <property type="entry name" value="Glutathione_S-Trfase_N"/>
</dbReference>
<reference evidence="2" key="3">
    <citation type="submission" date="2025-09" db="UniProtKB">
        <authorList>
            <consortium name="Ensembl"/>
        </authorList>
    </citation>
    <scope>IDENTIFICATION</scope>
</reference>
<proteinExistence type="predicted"/>
<dbReference type="Proteomes" id="UP000008912">
    <property type="component" value="Unassembled WGS sequence"/>
</dbReference>
<dbReference type="SUPFAM" id="SSF52833">
    <property type="entry name" value="Thioredoxin-like"/>
    <property type="match status" value="1"/>
</dbReference>
<evidence type="ECO:0000313" key="3">
    <source>
        <dbReference type="Proteomes" id="UP000008912"/>
    </source>
</evidence>
<accession>A0A7N5KH53</accession>
<protein>
    <submittedName>
        <fullName evidence="2">Glutathione S-transferase P-like</fullName>
    </submittedName>
</protein>
<dbReference type="Ensembl" id="ENSAMET00000040029.1">
    <property type="protein sequence ID" value="ENSAMEP00000040040.1"/>
    <property type="gene ID" value="ENSAMEG00000026813.1"/>
</dbReference>
<name>A0A7N5KH53_AILME</name>
<organism evidence="2 3">
    <name type="scientific">Ailuropoda melanoleuca</name>
    <name type="common">Giant panda</name>
    <dbReference type="NCBI Taxonomy" id="9646"/>
    <lineage>
        <taxon>Eukaryota</taxon>
        <taxon>Metazoa</taxon>
        <taxon>Chordata</taxon>
        <taxon>Craniata</taxon>
        <taxon>Vertebrata</taxon>
        <taxon>Euteleostomi</taxon>
        <taxon>Mammalia</taxon>
        <taxon>Eutheria</taxon>
        <taxon>Laurasiatheria</taxon>
        <taxon>Carnivora</taxon>
        <taxon>Caniformia</taxon>
        <taxon>Ursidae</taxon>
        <taxon>Ailuropoda</taxon>
    </lineage>
</organism>
<reference evidence="2 3" key="1">
    <citation type="journal article" date="2010" name="Nature">
        <title>The sequence and de novo assembly of the giant panda genome.</title>
        <authorList>
            <person name="Li R."/>
            <person name="Fan W."/>
            <person name="Tian G."/>
            <person name="Zhu H."/>
            <person name="He L."/>
            <person name="Cai J."/>
            <person name="Huang Q."/>
            <person name="Cai Q."/>
            <person name="Li B."/>
            <person name="Bai Y."/>
            <person name="Zhang Z."/>
            <person name="Zhang Y."/>
            <person name="Wang W."/>
            <person name="Li J."/>
            <person name="Wei F."/>
            <person name="Li H."/>
            <person name="Jian M."/>
            <person name="Li J."/>
            <person name="Zhang Z."/>
            <person name="Nielsen R."/>
            <person name="Li D."/>
            <person name="Gu W."/>
            <person name="Yang Z."/>
            <person name="Xuan Z."/>
            <person name="Ryder O.A."/>
            <person name="Leung F.C."/>
            <person name="Zhou Y."/>
            <person name="Cao J."/>
            <person name="Sun X."/>
            <person name="Fu Y."/>
            <person name="Fang X."/>
            <person name="Guo X."/>
            <person name="Wang B."/>
            <person name="Hou R."/>
            <person name="Shen F."/>
            <person name="Mu B."/>
            <person name="Ni P."/>
            <person name="Lin R."/>
            <person name="Qian W."/>
            <person name="Wang G."/>
            <person name="Yu C."/>
            <person name="Nie W."/>
            <person name="Wang J."/>
            <person name="Wu Z."/>
            <person name="Liang H."/>
            <person name="Min J."/>
            <person name="Wu Q."/>
            <person name="Cheng S."/>
            <person name="Ruan J."/>
            <person name="Wang M."/>
            <person name="Shi Z."/>
            <person name="Wen M."/>
            <person name="Liu B."/>
            <person name="Ren X."/>
            <person name="Zheng H."/>
            <person name="Dong D."/>
            <person name="Cook K."/>
            <person name="Shan G."/>
            <person name="Zhang H."/>
            <person name="Kosiol C."/>
            <person name="Xie X."/>
            <person name="Lu Z."/>
            <person name="Zheng H."/>
            <person name="Li Y."/>
            <person name="Steiner C.C."/>
            <person name="Lam T.T."/>
            <person name="Lin S."/>
            <person name="Zhang Q."/>
            <person name="Li G."/>
            <person name="Tian J."/>
            <person name="Gong T."/>
            <person name="Liu H."/>
            <person name="Zhang D."/>
            <person name="Fang L."/>
            <person name="Ye C."/>
            <person name="Zhang J."/>
            <person name="Hu W."/>
            <person name="Xu A."/>
            <person name="Ren Y."/>
            <person name="Zhang G."/>
            <person name="Bruford M.W."/>
            <person name="Li Q."/>
            <person name="Ma L."/>
            <person name="Guo Y."/>
            <person name="An N."/>
            <person name="Hu Y."/>
            <person name="Zheng Y."/>
            <person name="Shi Y."/>
            <person name="Li Z."/>
            <person name="Liu Q."/>
            <person name="Chen Y."/>
            <person name="Zhao J."/>
            <person name="Qu N."/>
            <person name="Zhao S."/>
            <person name="Tian F."/>
            <person name="Wang X."/>
            <person name="Wang H."/>
            <person name="Xu L."/>
            <person name="Liu X."/>
            <person name="Vinar T."/>
            <person name="Wang Y."/>
            <person name="Lam T.W."/>
            <person name="Yiu S.M."/>
            <person name="Liu S."/>
            <person name="Zhang H."/>
            <person name="Li D."/>
            <person name="Huang Y."/>
            <person name="Wang X."/>
            <person name="Yang G."/>
            <person name="Jiang Z."/>
            <person name="Wang J."/>
            <person name="Qin N."/>
            <person name="Li L."/>
            <person name="Li J."/>
            <person name="Bolund L."/>
            <person name="Kristiansen K."/>
            <person name="Wong G.K."/>
            <person name="Olson M."/>
            <person name="Zhang X."/>
            <person name="Li S."/>
            <person name="Yang H."/>
            <person name="Wang J."/>
            <person name="Wang J."/>
        </authorList>
    </citation>
    <scope>NUCLEOTIDE SEQUENCE [LARGE SCALE GENOMIC DNA]</scope>
</reference>
<dbReference type="InterPro" id="IPR036249">
    <property type="entry name" value="Thioredoxin-like_sf"/>
</dbReference>
<keyword evidence="3" id="KW-1185">Reference proteome</keyword>
<dbReference type="Gene3D" id="3.40.30.10">
    <property type="entry name" value="Glutaredoxin"/>
    <property type="match status" value="1"/>
</dbReference>